<evidence type="ECO:0000313" key="3">
    <source>
        <dbReference type="Proteomes" id="UP000299084"/>
    </source>
</evidence>
<reference evidence="2 3" key="1">
    <citation type="journal article" date="2019" name="Mol. Ecol. Resour.">
        <title>Improving Illumina assemblies with Hi-C and long reads: an example with the North African dromedary.</title>
        <authorList>
            <person name="Elbers J.P."/>
            <person name="Rogers M.F."/>
            <person name="Perelman P.L."/>
            <person name="Proskuryakova A.A."/>
            <person name="Serdyukova N.A."/>
            <person name="Johnson W.E."/>
            <person name="Horin P."/>
            <person name="Corander J."/>
            <person name="Murphy D."/>
            <person name="Burger P.A."/>
        </authorList>
    </citation>
    <scope>NUCLEOTIDE SEQUENCE [LARGE SCALE GENOMIC DNA]</scope>
    <source>
        <strain evidence="2">Drom800</strain>
        <tissue evidence="2">Blood</tissue>
    </source>
</reference>
<dbReference type="EMBL" id="JWIN03000016">
    <property type="protein sequence ID" value="KAB1265732.1"/>
    <property type="molecule type" value="Genomic_DNA"/>
</dbReference>
<comment type="caution">
    <text evidence="2">The sequence shown here is derived from an EMBL/GenBank/DDBJ whole genome shotgun (WGS) entry which is preliminary data.</text>
</comment>
<evidence type="ECO:0000256" key="1">
    <source>
        <dbReference type="SAM" id="MobiDB-lite"/>
    </source>
</evidence>
<dbReference type="AlphaFoldDB" id="A0A5N4D3S0"/>
<keyword evidence="3" id="KW-1185">Reference proteome</keyword>
<keyword evidence="2" id="KW-0808">Transferase</keyword>
<dbReference type="GO" id="GO:0016301">
    <property type="term" value="F:kinase activity"/>
    <property type="evidence" value="ECO:0007669"/>
    <property type="project" value="UniProtKB-KW"/>
</dbReference>
<name>A0A5N4D3S0_CAMDR</name>
<gene>
    <name evidence="2" type="ORF">Cadr_000019659</name>
</gene>
<protein>
    <submittedName>
        <fullName evidence="2">Serine/threonine-protein kinase/endoribonuclease IRE1</fullName>
    </submittedName>
</protein>
<keyword evidence="2" id="KW-0418">Kinase</keyword>
<sequence>MRRGDFGVAQRRQEAPLPGAPEEVRETLGSLPDDFVALSLHRPASPLLLHTNRAMELCCHERPLPAPYTPLERPSPCPPMTPDAL</sequence>
<proteinExistence type="predicted"/>
<evidence type="ECO:0000313" key="2">
    <source>
        <dbReference type="EMBL" id="KAB1265732.1"/>
    </source>
</evidence>
<organism evidence="2 3">
    <name type="scientific">Camelus dromedarius</name>
    <name type="common">Dromedary</name>
    <name type="synonym">Arabian camel</name>
    <dbReference type="NCBI Taxonomy" id="9838"/>
    <lineage>
        <taxon>Eukaryota</taxon>
        <taxon>Metazoa</taxon>
        <taxon>Chordata</taxon>
        <taxon>Craniata</taxon>
        <taxon>Vertebrata</taxon>
        <taxon>Euteleostomi</taxon>
        <taxon>Mammalia</taxon>
        <taxon>Eutheria</taxon>
        <taxon>Laurasiatheria</taxon>
        <taxon>Artiodactyla</taxon>
        <taxon>Tylopoda</taxon>
        <taxon>Camelidae</taxon>
        <taxon>Camelus</taxon>
    </lineage>
</organism>
<feature type="region of interest" description="Disordered" evidence="1">
    <location>
        <begin position="1"/>
        <end position="25"/>
    </location>
</feature>
<dbReference type="Proteomes" id="UP000299084">
    <property type="component" value="Unassembled WGS sequence"/>
</dbReference>
<accession>A0A5N4D3S0</accession>